<dbReference type="EnsemblPlants" id="Bo8g071420.1">
    <property type="protein sequence ID" value="Bo8g071420.1"/>
    <property type="gene ID" value="Bo8g071420"/>
</dbReference>
<dbReference type="AlphaFoldDB" id="A0A0D3DQX9"/>
<proteinExistence type="predicted"/>
<sequence length="74" mass="8407">MELRPDPRPDIRTDRAGTHSSQPSRQAKANSRARLDLDREVSQNDRDFSLLVRLARTKCPKDQTDGLSLMSDTL</sequence>
<dbReference type="HOGENOM" id="CLU_2691220_0_0_1"/>
<dbReference type="Proteomes" id="UP000032141">
    <property type="component" value="Chromosome C8"/>
</dbReference>
<name>A0A0D3DQX9_BRAOL</name>
<dbReference type="Gramene" id="Bo8g071420.1">
    <property type="protein sequence ID" value="Bo8g071420.1"/>
    <property type="gene ID" value="Bo8g071420"/>
</dbReference>
<evidence type="ECO:0000313" key="3">
    <source>
        <dbReference type="Proteomes" id="UP000032141"/>
    </source>
</evidence>
<feature type="compositionally biased region" description="Polar residues" evidence="1">
    <location>
        <begin position="18"/>
        <end position="29"/>
    </location>
</feature>
<feature type="compositionally biased region" description="Basic and acidic residues" evidence="1">
    <location>
        <begin position="1"/>
        <end position="17"/>
    </location>
</feature>
<reference evidence="2 3" key="1">
    <citation type="journal article" date="2014" name="Genome Biol.">
        <title>Transcriptome and methylome profiling reveals relics of genome dominance in the mesopolyploid Brassica oleracea.</title>
        <authorList>
            <person name="Parkin I.A."/>
            <person name="Koh C."/>
            <person name="Tang H."/>
            <person name="Robinson S.J."/>
            <person name="Kagale S."/>
            <person name="Clarke W.E."/>
            <person name="Town C.D."/>
            <person name="Nixon J."/>
            <person name="Krishnakumar V."/>
            <person name="Bidwell S.L."/>
            <person name="Denoeud F."/>
            <person name="Belcram H."/>
            <person name="Links M.G."/>
            <person name="Just J."/>
            <person name="Clarke C."/>
            <person name="Bender T."/>
            <person name="Huebert T."/>
            <person name="Mason A.S."/>
            <person name="Pires J.C."/>
            <person name="Barker G."/>
            <person name="Moore J."/>
            <person name="Walley P.G."/>
            <person name="Manoli S."/>
            <person name="Batley J."/>
            <person name="Edwards D."/>
            <person name="Nelson M.N."/>
            <person name="Wang X."/>
            <person name="Paterson A.H."/>
            <person name="King G."/>
            <person name="Bancroft I."/>
            <person name="Chalhoub B."/>
            <person name="Sharpe A.G."/>
        </authorList>
    </citation>
    <scope>NUCLEOTIDE SEQUENCE</scope>
    <source>
        <strain evidence="2 3">cv. TO1000</strain>
    </source>
</reference>
<accession>A0A0D3DQX9</accession>
<organism evidence="2 3">
    <name type="scientific">Brassica oleracea var. oleracea</name>
    <dbReference type="NCBI Taxonomy" id="109376"/>
    <lineage>
        <taxon>Eukaryota</taxon>
        <taxon>Viridiplantae</taxon>
        <taxon>Streptophyta</taxon>
        <taxon>Embryophyta</taxon>
        <taxon>Tracheophyta</taxon>
        <taxon>Spermatophyta</taxon>
        <taxon>Magnoliopsida</taxon>
        <taxon>eudicotyledons</taxon>
        <taxon>Gunneridae</taxon>
        <taxon>Pentapetalae</taxon>
        <taxon>rosids</taxon>
        <taxon>malvids</taxon>
        <taxon>Brassicales</taxon>
        <taxon>Brassicaceae</taxon>
        <taxon>Brassiceae</taxon>
        <taxon>Brassica</taxon>
    </lineage>
</organism>
<feature type="region of interest" description="Disordered" evidence="1">
    <location>
        <begin position="1"/>
        <end position="40"/>
    </location>
</feature>
<evidence type="ECO:0000256" key="1">
    <source>
        <dbReference type="SAM" id="MobiDB-lite"/>
    </source>
</evidence>
<reference evidence="2" key="2">
    <citation type="submission" date="2015-03" db="UniProtKB">
        <authorList>
            <consortium name="EnsemblPlants"/>
        </authorList>
    </citation>
    <scope>IDENTIFICATION</scope>
</reference>
<keyword evidence="3" id="KW-1185">Reference proteome</keyword>
<evidence type="ECO:0000313" key="2">
    <source>
        <dbReference type="EnsemblPlants" id="Bo8g071420.1"/>
    </source>
</evidence>
<protein>
    <submittedName>
        <fullName evidence="2">Uncharacterized protein</fullName>
    </submittedName>
</protein>